<gene>
    <name evidence="1" type="ORF">DK847_16580</name>
</gene>
<sequence length="327" mass="36391">MKVRRPPLRVNDPWDKLNVFDARRVDLDGRFDFFWVVLEGEMPGLMLRLPTVPQPTPRLPKLKNLIISFRPVSGGSAFVLGLKERSQLDIFVTLCHDVVEAGEDSQNLDEALSRVLQRTRRWHHLLRGGGPKSLTAEEQRGLVGELTFLRELASAFGPATAIESWTGPTGSAKDFELIGTCIEVKAHRSAAKPFIAISSEDQLADVDGCRVFLRVVNVASAILPDGQSLHDHVRVTATHFEEDAGVFEAWEEAIYSAGYVPEDDYDSRRWLVGSSTSYEVVDGFPRISLPLATGVGSVRYSIALDACEPFKFRGELMDVIRKGLRDE</sequence>
<accession>A0A2W2BIX5</accession>
<dbReference type="Pfam" id="PF14390">
    <property type="entry name" value="DUF4420"/>
    <property type="match status" value="1"/>
</dbReference>
<proteinExistence type="predicted"/>
<protein>
    <submittedName>
        <fullName evidence="1">PD-(D/E)XK motif protein</fullName>
    </submittedName>
</protein>
<organism evidence="1 2">
    <name type="scientific">Aestuariivirga litoralis</name>
    <dbReference type="NCBI Taxonomy" id="2650924"/>
    <lineage>
        <taxon>Bacteria</taxon>
        <taxon>Pseudomonadati</taxon>
        <taxon>Pseudomonadota</taxon>
        <taxon>Alphaproteobacteria</taxon>
        <taxon>Hyphomicrobiales</taxon>
        <taxon>Aestuariivirgaceae</taxon>
        <taxon>Aestuariivirga</taxon>
    </lineage>
</organism>
<dbReference type="Proteomes" id="UP000248795">
    <property type="component" value="Unassembled WGS sequence"/>
</dbReference>
<comment type="caution">
    <text evidence="1">The sequence shown here is derived from an EMBL/GenBank/DDBJ whole genome shotgun (WGS) entry which is preliminary data.</text>
</comment>
<dbReference type="AlphaFoldDB" id="A0A2W2BIX5"/>
<evidence type="ECO:0000313" key="2">
    <source>
        <dbReference type="Proteomes" id="UP000248795"/>
    </source>
</evidence>
<dbReference type="InterPro" id="IPR025534">
    <property type="entry name" value="DUF4420"/>
</dbReference>
<evidence type="ECO:0000313" key="1">
    <source>
        <dbReference type="EMBL" id="PZF75837.1"/>
    </source>
</evidence>
<name>A0A2W2BIX5_9HYPH</name>
<reference evidence="2" key="1">
    <citation type="submission" date="2018-06" db="EMBL/GenBank/DDBJ databases">
        <title>Aestuariibacter litoralis strain KCTC 52945T.</title>
        <authorList>
            <person name="Li X."/>
            <person name="Salam N."/>
            <person name="Li J.-L."/>
            <person name="Chen Y.-M."/>
            <person name="Yang Z.-W."/>
            <person name="Zhang L.-Y."/>
            <person name="Han M.-X."/>
            <person name="Xiao M."/>
            <person name="Li W.-J."/>
        </authorList>
    </citation>
    <scope>NUCLEOTIDE SEQUENCE [LARGE SCALE GENOMIC DNA]</scope>
    <source>
        <strain evidence="2">KCTC 52945</strain>
    </source>
</reference>
<dbReference type="EMBL" id="QKVK01000008">
    <property type="protein sequence ID" value="PZF75837.1"/>
    <property type="molecule type" value="Genomic_DNA"/>
</dbReference>
<keyword evidence="2" id="KW-1185">Reference proteome</keyword>